<protein>
    <submittedName>
        <fullName evidence="2">Uncharacterized protein</fullName>
    </submittedName>
</protein>
<proteinExistence type="predicted"/>
<organism evidence="2 3">
    <name type="scientific">Blastomyces gilchristii (strain SLH14081)</name>
    <name type="common">Blastomyces dermatitidis</name>
    <dbReference type="NCBI Taxonomy" id="559298"/>
    <lineage>
        <taxon>Eukaryota</taxon>
        <taxon>Fungi</taxon>
        <taxon>Dikarya</taxon>
        <taxon>Ascomycota</taxon>
        <taxon>Pezizomycotina</taxon>
        <taxon>Eurotiomycetes</taxon>
        <taxon>Eurotiomycetidae</taxon>
        <taxon>Onygenales</taxon>
        <taxon>Ajellomycetaceae</taxon>
        <taxon>Blastomyces</taxon>
    </lineage>
</organism>
<dbReference type="Proteomes" id="UP000002038">
    <property type="component" value="Unassembled WGS sequence"/>
</dbReference>
<reference evidence="3" key="1">
    <citation type="journal article" date="2015" name="PLoS Genet.">
        <title>The dynamic genome and transcriptome of the human fungal pathogen Blastomyces and close relative Emmonsia.</title>
        <authorList>
            <person name="Munoz J.F."/>
            <person name="Gauthier G.M."/>
            <person name="Desjardins C.A."/>
            <person name="Gallo J.E."/>
            <person name="Holder J."/>
            <person name="Sullivan T.D."/>
            <person name="Marty A.J."/>
            <person name="Carmen J.C."/>
            <person name="Chen Z."/>
            <person name="Ding L."/>
            <person name="Gujja S."/>
            <person name="Magrini V."/>
            <person name="Misas E."/>
            <person name="Mitreva M."/>
            <person name="Priest M."/>
            <person name="Saif S."/>
            <person name="Whiston E.A."/>
            <person name="Young S."/>
            <person name="Zeng Q."/>
            <person name="Goldman W.E."/>
            <person name="Mardis E.R."/>
            <person name="Taylor J.W."/>
            <person name="McEwen J.G."/>
            <person name="Clay O.K."/>
            <person name="Klein B.S."/>
            <person name="Cuomo C.A."/>
        </authorList>
    </citation>
    <scope>NUCLEOTIDE SEQUENCE [LARGE SCALE GENOMIC DNA]</scope>
    <source>
        <strain evidence="3">SLH14081</strain>
    </source>
</reference>
<accession>A0A179V1N4</accession>
<gene>
    <name evidence="2" type="ORF">BDBG_17953</name>
</gene>
<dbReference type="GeneID" id="8508427"/>
<dbReference type="EMBL" id="GG657482">
    <property type="protein sequence ID" value="OAT14000.1"/>
    <property type="molecule type" value="Genomic_DNA"/>
</dbReference>
<evidence type="ECO:0000313" key="3">
    <source>
        <dbReference type="Proteomes" id="UP000002038"/>
    </source>
</evidence>
<dbReference type="RefSeq" id="XP_031581226.1">
    <property type="nucleotide sequence ID" value="XM_031725564.1"/>
</dbReference>
<feature type="compositionally biased region" description="Polar residues" evidence="1">
    <location>
        <begin position="1"/>
        <end position="11"/>
    </location>
</feature>
<feature type="region of interest" description="Disordered" evidence="1">
    <location>
        <begin position="1"/>
        <end position="44"/>
    </location>
</feature>
<keyword evidence="3" id="KW-1185">Reference proteome</keyword>
<sequence>MILFATGQTRKTPQDMKSNRGSKGSRRRRMEEEEEDKRRRFNASSNRSGWWLVGGGDGWRDYWEGSLDSLERGLLGMVMYCNPAYGNLWLA</sequence>
<dbReference type="AlphaFoldDB" id="A0A179V1N4"/>
<evidence type="ECO:0000256" key="1">
    <source>
        <dbReference type="SAM" id="MobiDB-lite"/>
    </source>
</evidence>
<name>A0A179V1N4_BLAGS</name>
<dbReference type="VEuPathDB" id="FungiDB:BDBG_17953"/>
<dbReference type="KEGG" id="bgh:BDBG_17953"/>
<evidence type="ECO:0000313" key="2">
    <source>
        <dbReference type="EMBL" id="OAT14000.1"/>
    </source>
</evidence>